<feature type="region of interest" description="Disordered" evidence="1">
    <location>
        <begin position="1"/>
        <end position="254"/>
    </location>
</feature>
<name>A0A5N8W9A1_9ACTN</name>
<feature type="transmembrane region" description="Helical" evidence="2">
    <location>
        <begin position="330"/>
        <end position="349"/>
    </location>
</feature>
<proteinExistence type="predicted"/>
<keyword evidence="2" id="KW-1133">Transmembrane helix</keyword>
<evidence type="ECO:0000256" key="2">
    <source>
        <dbReference type="SAM" id="Phobius"/>
    </source>
</evidence>
<feature type="transmembrane region" description="Helical" evidence="2">
    <location>
        <begin position="484"/>
        <end position="504"/>
    </location>
</feature>
<comment type="caution">
    <text evidence="3">The sequence shown here is derived from an EMBL/GenBank/DDBJ whole genome shotgun (WGS) entry which is preliminary data.</text>
</comment>
<feature type="transmembrane region" description="Helical" evidence="2">
    <location>
        <begin position="445"/>
        <end position="464"/>
    </location>
</feature>
<feature type="transmembrane region" description="Helical" evidence="2">
    <location>
        <begin position="369"/>
        <end position="396"/>
    </location>
</feature>
<reference evidence="3 4" key="1">
    <citation type="submission" date="2019-07" db="EMBL/GenBank/DDBJ databases">
        <title>New species of Amycolatopsis and Streptomyces.</title>
        <authorList>
            <person name="Duangmal K."/>
            <person name="Teo W.F.A."/>
            <person name="Lipun K."/>
        </authorList>
    </citation>
    <scope>NUCLEOTIDE SEQUENCE [LARGE SCALE GENOMIC DNA]</scope>
    <source>
        <strain evidence="3 4">TISTR 2346</strain>
    </source>
</reference>
<feature type="compositionally biased region" description="Basic residues" evidence="1">
    <location>
        <begin position="216"/>
        <end position="237"/>
    </location>
</feature>
<sequence>MDPARCRPGGGPGVADPDRGRQRHRQVHTAPPARRYRRAHGGPDPRAAAHGVRPRTLPRRAALHRRRVPHPPRRRPRSVPPGSRRRRRRVAGTLRRRRPRPYADVGTLQGQQPEGRGRPGPARRTWVAGSRRGVDRPGRSRPRRVGPRGGRTHGRGGHGGVRRPRPAAVGGDAGRDVRRQRGRSGVPYGTRASGCRRPVRDRPGTGAARPADGRAARRGRRTRRVRGSGGGRRRTPVRRPGVPLGRPAQGAAHGPAAVACAERGAGGRTSPCARAPDRSGLRNRELPMSALLRYQAALLLRSQRALPPVILYAAFLGIGVQKGQPVLDSLGWAAAALLPVAAWLVRICATNEPSAARSCVAAVAGPERAHLACVTVALVAAVALGAVATVVVTFISDPTSADHRIRVSAARCGVAGLLAALACAFLGTAVGALTTRPLLRSPGRAVPALLICALLALVVTGSPARAAVSALVSGSQTGTVPVPVLPLAGAALLTAAATAVACALTSRR</sequence>
<organism evidence="3 4">
    <name type="scientific">Streptomyces phyllanthi</name>
    <dbReference type="NCBI Taxonomy" id="1803180"/>
    <lineage>
        <taxon>Bacteria</taxon>
        <taxon>Bacillati</taxon>
        <taxon>Actinomycetota</taxon>
        <taxon>Actinomycetes</taxon>
        <taxon>Kitasatosporales</taxon>
        <taxon>Streptomycetaceae</taxon>
        <taxon>Streptomyces</taxon>
    </lineage>
</organism>
<evidence type="ECO:0000256" key="1">
    <source>
        <dbReference type="SAM" id="MobiDB-lite"/>
    </source>
</evidence>
<evidence type="ECO:0000313" key="4">
    <source>
        <dbReference type="Proteomes" id="UP000326979"/>
    </source>
</evidence>
<keyword evidence="4" id="KW-1185">Reference proteome</keyword>
<accession>A0A5N8W9A1</accession>
<gene>
    <name evidence="3" type="ORF">FNH04_30395</name>
</gene>
<evidence type="ECO:0000313" key="3">
    <source>
        <dbReference type="EMBL" id="MPY44057.1"/>
    </source>
</evidence>
<dbReference type="EMBL" id="VJZE01000285">
    <property type="protein sequence ID" value="MPY44057.1"/>
    <property type="molecule type" value="Genomic_DNA"/>
</dbReference>
<protein>
    <recommendedName>
        <fullName evidence="5">ABC transporter</fullName>
    </recommendedName>
</protein>
<keyword evidence="2" id="KW-0472">Membrane</keyword>
<feature type="compositionally biased region" description="Basic residues" evidence="1">
    <location>
        <begin position="139"/>
        <end position="165"/>
    </location>
</feature>
<feature type="compositionally biased region" description="Low complexity" evidence="1">
    <location>
        <begin position="238"/>
        <end position="254"/>
    </location>
</feature>
<feature type="transmembrane region" description="Helical" evidence="2">
    <location>
        <begin position="408"/>
        <end position="433"/>
    </location>
</feature>
<feature type="compositionally biased region" description="Basic residues" evidence="1">
    <location>
        <begin position="52"/>
        <end position="100"/>
    </location>
</feature>
<dbReference type="Proteomes" id="UP000326979">
    <property type="component" value="Unassembled WGS sequence"/>
</dbReference>
<dbReference type="AlphaFoldDB" id="A0A5N8W9A1"/>
<keyword evidence="2" id="KW-0812">Transmembrane</keyword>
<feature type="compositionally biased region" description="Low complexity" evidence="1">
    <location>
        <begin position="109"/>
        <end position="124"/>
    </location>
</feature>
<evidence type="ECO:0008006" key="5">
    <source>
        <dbReference type="Google" id="ProtNLM"/>
    </source>
</evidence>